<evidence type="ECO:0000313" key="14">
    <source>
        <dbReference type="Proteomes" id="UP000044938"/>
    </source>
</evidence>
<evidence type="ECO:0000256" key="7">
    <source>
        <dbReference type="ARBA" id="ARBA00023065"/>
    </source>
</evidence>
<sequence>MNGRRTIGEDGLVFGLVVIVALVAAVVVGTVLGHRYRVGPPVLLILSGSLLGLIPRFGDVQIDGEVVLLLFLPAILYWESMNTSFREIRWNLRVIVMFSIGLVIATAVAVSWTARALGMESHAAAVLGAVLSPTDAAAVAGLAKRLPRRALTVLRGESLINDGTALVLFAVTVAVAEGAAGIGPAALVGRFVVSYLGGIMAGLLVGGLVTLLRRRIDAPLEEGALSLLTPFAAFLLAQSLKCSGVVAVLVSALVLTYVGPTVIRARSRLQAHAFWDIATFLINGSLWVFVGVQIPGAIDHIAGEDGGLPRATVLALAVTGVVIATRIAWVQATTVLGHTVDRVLKKPTRHVGFRQRCVTSWAGFRGAVSLAAALAVPMTTNSGAPFPDRNLIIFVVSVVILVTVLVQGTSLPTVVRWARMPEDVAHANELQLARTRSAQAALDALPTVADELGVAPDLVKHLEKEYEERAVLVMADGADSATSDLAERNDLVRRVRLGVLQHQRQAVTTLRNQNLIDDIVLRELQAAMDLEEVQLLDPADAE</sequence>
<evidence type="ECO:0000313" key="15">
    <source>
        <dbReference type="Proteomes" id="UP000256381"/>
    </source>
</evidence>
<evidence type="ECO:0000256" key="2">
    <source>
        <dbReference type="ARBA" id="ARBA00022448"/>
    </source>
</evidence>
<keyword evidence="2 10" id="KW-0813">Transport</keyword>
<gene>
    <name evidence="12" type="primary">yjcE</name>
    <name evidence="13" type="ORF">DSJ38_21930</name>
    <name evidence="12" type="ORF">ERS007720_00063</name>
</gene>
<keyword evidence="4 10" id="KW-0812">Transmembrane</keyword>
<feature type="transmembrane region" description="Helical" evidence="10">
    <location>
        <begin position="124"/>
        <end position="143"/>
    </location>
</feature>
<evidence type="ECO:0000256" key="1">
    <source>
        <dbReference type="ARBA" id="ARBA00004651"/>
    </source>
</evidence>
<dbReference type="SMR" id="A0A045JR54"/>
<reference evidence="13 15" key="2">
    <citation type="journal article" date="2017" name="N. Engl. J. Med.">
        <title>Transmission of Extensively Drug-Resistant Tuberculosis in South Africa.</title>
        <authorList>
            <person name="Shah N.S."/>
            <person name="Auld S.C."/>
            <person name="Brust J.C."/>
            <person name="Mathema B."/>
            <person name="Ismail N."/>
            <person name="Moodley P."/>
            <person name="Mlisana K."/>
            <person name="Allana S."/>
            <person name="Campbell A."/>
            <person name="Mthiyane T."/>
            <person name="Morris N."/>
            <person name="Mpangase P."/>
            <person name="van der Meulen H."/>
            <person name="Omar S.V."/>
            <person name="Brown T.S."/>
            <person name="Narechania A."/>
            <person name="Shaskina E."/>
            <person name="Kapwata T."/>
            <person name="Kreiswirth B."/>
            <person name="Gandhi N.R."/>
        </authorList>
    </citation>
    <scope>NUCLEOTIDE SEQUENCE [LARGE SCALE GENOMIC DNA]</scope>
    <source>
        <strain evidence="13 15">32301_S10</strain>
    </source>
</reference>
<dbReference type="GO" id="GO:0015386">
    <property type="term" value="F:potassium:proton antiporter activity"/>
    <property type="evidence" value="ECO:0007669"/>
    <property type="project" value="TreeGrafter"/>
</dbReference>
<feature type="transmembrane region" description="Helical" evidence="10">
    <location>
        <begin position="12"/>
        <end position="31"/>
    </location>
</feature>
<keyword evidence="10" id="KW-0050">Antiport</keyword>
<dbReference type="InterPro" id="IPR004705">
    <property type="entry name" value="Cation/H_exchanger_CPA1_bac"/>
</dbReference>
<dbReference type="OMA" id="HWMIPTM"/>
<feature type="domain" description="Cation/H+ exchanger transmembrane" evidence="11">
    <location>
        <begin position="23"/>
        <end position="417"/>
    </location>
</feature>
<evidence type="ECO:0000256" key="9">
    <source>
        <dbReference type="ARBA" id="ARBA00023201"/>
    </source>
</evidence>
<protein>
    <submittedName>
        <fullName evidence="13">Na+/H+ antiporter</fullName>
    </submittedName>
    <submittedName>
        <fullName evidence="12">Transporter YjcE</fullName>
    </submittedName>
</protein>
<feature type="transmembrane region" description="Helical" evidence="10">
    <location>
        <begin position="275"/>
        <end position="294"/>
    </location>
</feature>
<proteinExistence type="inferred from homology"/>
<feature type="transmembrane region" description="Helical" evidence="10">
    <location>
        <begin position="60"/>
        <end position="78"/>
    </location>
</feature>
<dbReference type="Pfam" id="PF00999">
    <property type="entry name" value="Na_H_Exchanger"/>
    <property type="match status" value="1"/>
</dbReference>
<dbReference type="InterPro" id="IPR018422">
    <property type="entry name" value="Cation/H_exchanger_CPA1"/>
</dbReference>
<evidence type="ECO:0000313" key="12">
    <source>
        <dbReference type="EMBL" id="COV37457.1"/>
    </source>
</evidence>
<evidence type="ECO:0000256" key="10">
    <source>
        <dbReference type="RuleBase" id="RU366002"/>
    </source>
</evidence>
<dbReference type="InterPro" id="IPR006153">
    <property type="entry name" value="Cation/H_exchanger_TM"/>
</dbReference>
<evidence type="ECO:0000256" key="3">
    <source>
        <dbReference type="ARBA" id="ARBA00022475"/>
    </source>
</evidence>
<feature type="transmembrane region" description="Helical" evidence="10">
    <location>
        <begin position="192"/>
        <end position="212"/>
    </location>
</feature>
<dbReference type="PANTHER" id="PTHR10110">
    <property type="entry name" value="SODIUM/HYDROGEN EXCHANGER"/>
    <property type="match status" value="1"/>
</dbReference>
<feature type="transmembrane region" description="Helical" evidence="10">
    <location>
        <begin position="164"/>
        <end position="186"/>
    </location>
</feature>
<dbReference type="GO" id="GO:0098719">
    <property type="term" value="P:sodium ion import across plasma membrane"/>
    <property type="evidence" value="ECO:0007669"/>
    <property type="project" value="TreeGrafter"/>
</dbReference>
<dbReference type="AlphaFoldDB" id="A0A045JR54"/>
<reference evidence="12 14" key="1">
    <citation type="submission" date="2015-03" db="EMBL/GenBank/DDBJ databases">
        <authorList>
            <consortium name="Pathogen Informatics"/>
        </authorList>
    </citation>
    <scope>NUCLEOTIDE SEQUENCE [LARGE SCALE GENOMIC DNA]</scope>
    <source>
        <strain evidence="12 14">M09401471</strain>
    </source>
</reference>
<evidence type="ECO:0000313" key="13">
    <source>
        <dbReference type="EMBL" id="REQ47729.1"/>
    </source>
</evidence>
<reference evidence="13" key="3">
    <citation type="submission" date="2018-07" db="EMBL/GenBank/DDBJ databases">
        <authorList>
            <person name="Shah S."/>
            <person name="Brown T."/>
            <person name="Auld S."/>
            <person name="Bratton K."/>
            <person name="Narechania A."/>
            <person name="Mathema B."/>
            <person name="Gandhi N."/>
        </authorList>
    </citation>
    <scope>NUCLEOTIDE SEQUENCE</scope>
    <source>
        <strain evidence="13">32301_S10</strain>
    </source>
</reference>
<dbReference type="Proteomes" id="UP000256381">
    <property type="component" value="Unassembled WGS sequence"/>
</dbReference>
<comment type="function">
    <text evidence="10">Na(+)/H(+) antiporter that extrudes sodium in exchange for external protons.</text>
</comment>
<evidence type="ECO:0000256" key="5">
    <source>
        <dbReference type="ARBA" id="ARBA00022989"/>
    </source>
</evidence>
<dbReference type="NCBIfam" id="TIGR00831">
    <property type="entry name" value="a_cpa1"/>
    <property type="match status" value="1"/>
</dbReference>
<dbReference type="Proteomes" id="UP000044938">
    <property type="component" value="Unassembled WGS sequence"/>
</dbReference>
<dbReference type="PANTHER" id="PTHR10110:SF86">
    <property type="entry name" value="SODIUM_HYDROGEN EXCHANGER 7"/>
    <property type="match status" value="1"/>
</dbReference>
<evidence type="ECO:0000256" key="8">
    <source>
        <dbReference type="ARBA" id="ARBA00023136"/>
    </source>
</evidence>
<evidence type="ECO:0000256" key="4">
    <source>
        <dbReference type="ARBA" id="ARBA00022692"/>
    </source>
</evidence>
<keyword evidence="9 10" id="KW-0739">Sodium transport</keyword>
<evidence type="ECO:0000259" key="11">
    <source>
        <dbReference type="Pfam" id="PF00999"/>
    </source>
</evidence>
<feature type="transmembrane region" description="Helical" evidence="10">
    <location>
        <begin position="358"/>
        <end position="379"/>
    </location>
</feature>
<name>A0A045JR54_MYCTX</name>
<feature type="transmembrane region" description="Helical" evidence="10">
    <location>
        <begin position="246"/>
        <end position="263"/>
    </location>
</feature>
<keyword evidence="8 10" id="KW-0472">Membrane</keyword>
<keyword evidence="3 10" id="KW-1003">Cell membrane</keyword>
<dbReference type="EMBL" id="QTBD01000235">
    <property type="protein sequence ID" value="REQ47729.1"/>
    <property type="molecule type" value="Genomic_DNA"/>
</dbReference>
<dbReference type="Gene3D" id="6.10.140.1330">
    <property type="match status" value="1"/>
</dbReference>
<keyword evidence="7 10" id="KW-0406">Ion transport</keyword>
<organism evidence="12 14">
    <name type="scientific">Mycobacterium tuberculosis</name>
    <dbReference type="NCBI Taxonomy" id="1773"/>
    <lineage>
        <taxon>Bacteria</taxon>
        <taxon>Bacillati</taxon>
        <taxon>Actinomycetota</taxon>
        <taxon>Actinomycetes</taxon>
        <taxon>Mycobacteriales</taxon>
        <taxon>Mycobacteriaceae</taxon>
        <taxon>Mycobacterium</taxon>
        <taxon>Mycobacterium tuberculosis complex</taxon>
    </lineage>
</organism>
<dbReference type="GO" id="GO:0015385">
    <property type="term" value="F:sodium:proton antiporter activity"/>
    <property type="evidence" value="ECO:0007669"/>
    <property type="project" value="InterPro"/>
</dbReference>
<comment type="similarity">
    <text evidence="10">Belongs to the monovalent cation:proton antiporter 1 (CPA1) transporter (TC 2.A.36) family.</text>
</comment>
<evidence type="ECO:0000256" key="6">
    <source>
        <dbReference type="ARBA" id="ARBA00023053"/>
    </source>
</evidence>
<feature type="transmembrane region" description="Helical" evidence="10">
    <location>
        <begin position="90"/>
        <end position="112"/>
    </location>
</feature>
<comment type="subcellular location">
    <subcellularLocation>
        <location evidence="1 10">Cell membrane</location>
        <topology evidence="1 10">Multi-pass membrane protein</topology>
    </subcellularLocation>
</comment>
<feature type="transmembrane region" description="Helical" evidence="10">
    <location>
        <begin position="224"/>
        <end position="240"/>
    </location>
</feature>
<accession>A0A045JR54</accession>
<dbReference type="GO" id="GO:0005886">
    <property type="term" value="C:plasma membrane"/>
    <property type="evidence" value="ECO:0007669"/>
    <property type="project" value="UniProtKB-SubCell"/>
</dbReference>
<feature type="transmembrane region" description="Helical" evidence="10">
    <location>
        <begin position="391"/>
        <end position="411"/>
    </location>
</feature>
<dbReference type="EMBL" id="CSAJ01000003">
    <property type="protein sequence ID" value="COV37457.1"/>
    <property type="molecule type" value="Genomic_DNA"/>
</dbReference>
<feature type="transmembrane region" description="Helical" evidence="10">
    <location>
        <begin position="314"/>
        <end position="337"/>
    </location>
</feature>
<dbReference type="GO" id="GO:0051453">
    <property type="term" value="P:regulation of intracellular pH"/>
    <property type="evidence" value="ECO:0007669"/>
    <property type="project" value="TreeGrafter"/>
</dbReference>
<keyword evidence="5 10" id="KW-1133">Transmembrane helix</keyword>
<keyword evidence="6 10" id="KW-0915">Sodium</keyword>